<keyword evidence="1 3" id="KW-0378">Hydrolase</keyword>
<evidence type="ECO:0000313" key="3">
    <source>
        <dbReference type="EMBL" id="WKN38270.1"/>
    </source>
</evidence>
<dbReference type="Gene3D" id="3.40.50.1820">
    <property type="entry name" value="alpha/beta hydrolase"/>
    <property type="match status" value="1"/>
</dbReference>
<dbReference type="AlphaFoldDB" id="A0AA49GNT2"/>
<organism evidence="3">
    <name type="scientific">Roseihalotalea indica</name>
    <dbReference type="NCBI Taxonomy" id="2867963"/>
    <lineage>
        <taxon>Bacteria</taxon>
        <taxon>Pseudomonadati</taxon>
        <taxon>Bacteroidota</taxon>
        <taxon>Cytophagia</taxon>
        <taxon>Cytophagales</taxon>
        <taxon>Catalimonadaceae</taxon>
        <taxon>Roseihalotalea</taxon>
    </lineage>
</organism>
<dbReference type="InterPro" id="IPR000639">
    <property type="entry name" value="Epox_hydrolase-like"/>
</dbReference>
<dbReference type="InterPro" id="IPR029058">
    <property type="entry name" value="AB_hydrolase_fold"/>
</dbReference>
<dbReference type="Pfam" id="PF00561">
    <property type="entry name" value="Abhydrolase_1"/>
    <property type="match status" value="1"/>
</dbReference>
<feature type="domain" description="AB hydrolase-1" evidence="2">
    <location>
        <begin position="46"/>
        <end position="287"/>
    </location>
</feature>
<evidence type="ECO:0000256" key="1">
    <source>
        <dbReference type="ARBA" id="ARBA00022801"/>
    </source>
</evidence>
<reference evidence="3" key="1">
    <citation type="journal article" date="2023" name="Comput. Struct. Biotechnol. J.">
        <title>Discovery of a novel marine Bacteroidetes with a rich repertoire of carbohydrate-active enzymes.</title>
        <authorList>
            <person name="Chen B."/>
            <person name="Liu G."/>
            <person name="Chen Q."/>
            <person name="Wang H."/>
            <person name="Liu L."/>
            <person name="Tang K."/>
        </authorList>
    </citation>
    <scope>NUCLEOTIDE SEQUENCE</scope>
    <source>
        <strain evidence="3">TK19036</strain>
    </source>
</reference>
<evidence type="ECO:0000259" key="2">
    <source>
        <dbReference type="Pfam" id="PF00561"/>
    </source>
</evidence>
<dbReference type="SUPFAM" id="SSF53474">
    <property type="entry name" value="alpha/beta-Hydrolases"/>
    <property type="match status" value="1"/>
</dbReference>
<gene>
    <name evidence="3" type="ORF">K4G66_06090</name>
</gene>
<dbReference type="PRINTS" id="PR00111">
    <property type="entry name" value="ABHYDROLASE"/>
</dbReference>
<proteinExistence type="predicted"/>
<dbReference type="EMBL" id="CP120682">
    <property type="protein sequence ID" value="WKN38270.1"/>
    <property type="molecule type" value="Genomic_DNA"/>
</dbReference>
<sequence length="299" mass="34216">MEAHRAFSKDTITDEALVKQLPGFSSRHEIANEINLHYVIGGKGEPLILLPGWPETWWSFHKIMPRLAEKYQVIGVDLRGMGGSAKPQEGYTKKNMAKDIWALINQLGLEKVSIAGHDIGANVAFSFAANYPERTSKLIMLDTPHPDENMYKLPMLPVGGPIFPWWVAFNQVKELPEQLLEGRYHIMQDWIFDNLLMNKQAVDAFDRAVYRHAYDHKDGIRAANAWYQAFTQDIQDMKEYHKIEVPALGLGSKTGYEMFQYSLPPYITNLELQKIESTGHFLHEEKPEETAQAIIDFLN</sequence>
<dbReference type="InterPro" id="IPR000073">
    <property type="entry name" value="AB_hydrolase_1"/>
</dbReference>
<dbReference type="PRINTS" id="PR00412">
    <property type="entry name" value="EPOXHYDRLASE"/>
</dbReference>
<dbReference type="PANTHER" id="PTHR43329">
    <property type="entry name" value="EPOXIDE HYDROLASE"/>
    <property type="match status" value="1"/>
</dbReference>
<accession>A0AA49GNT2</accession>
<name>A0AA49GNT2_9BACT</name>
<protein>
    <submittedName>
        <fullName evidence="3">Alpha/beta hydrolase</fullName>
    </submittedName>
</protein>
<dbReference type="GO" id="GO:0016787">
    <property type="term" value="F:hydrolase activity"/>
    <property type="evidence" value="ECO:0007669"/>
    <property type="project" value="UniProtKB-KW"/>
</dbReference>
<reference evidence="3" key="2">
    <citation type="journal article" date="2024" name="Antonie Van Leeuwenhoek">
        <title>Roseihalotalea indica gen. nov., sp. nov., a halophilic Bacteroidetes from mesopelagic Southwest Indian Ocean with higher carbohydrate metabolic potential.</title>
        <authorList>
            <person name="Chen B."/>
            <person name="Zhang M."/>
            <person name="Lin D."/>
            <person name="Ye J."/>
            <person name="Tang K."/>
        </authorList>
    </citation>
    <scope>NUCLEOTIDE SEQUENCE</scope>
    <source>
        <strain evidence="3">TK19036</strain>
    </source>
</reference>